<comment type="subcellular location">
    <subcellularLocation>
        <location evidence="1">Membrane</location>
        <topology evidence="1">Multi-pass membrane protein</topology>
    </subcellularLocation>
</comment>
<evidence type="ECO:0000256" key="5">
    <source>
        <dbReference type="ARBA" id="ARBA00023136"/>
    </source>
</evidence>
<dbReference type="GO" id="GO:0017004">
    <property type="term" value="P:cytochrome complex assembly"/>
    <property type="evidence" value="ECO:0007669"/>
    <property type="project" value="UniProtKB-KW"/>
</dbReference>
<dbReference type="KEGG" id="cmav:ABHF33_06860"/>
<keyword evidence="5 6" id="KW-0472">Membrane</keyword>
<keyword evidence="2 6" id="KW-0812">Transmembrane</keyword>
<protein>
    <submittedName>
        <fullName evidence="8">Cytochrome c biogenesis protein ResB</fullName>
    </submittedName>
</protein>
<dbReference type="PANTHER" id="PTHR31566:SF0">
    <property type="entry name" value="CYTOCHROME C BIOGENESIS PROTEIN CCS1, CHLOROPLASTIC"/>
    <property type="match status" value="1"/>
</dbReference>
<dbReference type="InterPro" id="IPR023494">
    <property type="entry name" value="Cyt_c_bgen_Ccs1/CcsB/ResB"/>
</dbReference>
<feature type="transmembrane region" description="Helical" evidence="6">
    <location>
        <begin position="75"/>
        <end position="95"/>
    </location>
</feature>
<feature type="transmembrane region" description="Helical" evidence="6">
    <location>
        <begin position="612"/>
        <end position="630"/>
    </location>
</feature>
<dbReference type="GO" id="GO:0016020">
    <property type="term" value="C:membrane"/>
    <property type="evidence" value="ECO:0007669"/>
    <property type="project" value="UniProtKB-SubCell"/>
</dbReference>
<evidence type="ECO:0000313" key="8">
    <source>
        <dbReference type="EMBL" id="XBM01981.1"/>
    </source>
</evidence>
<gene>
    <name evidence="8" type="ORF">ABHF33_06860</name>
</gene>
<evidence type="ECO:0000256" key="6">
    <source>
        <dbReference type="SAM" id="Phobius"/>
    </source>
</evidence>
<evidence type="ECO:0000259" key="7">
    <source>
        <dbReference type="Pfam" id="PF05140"/>
    </source>
</evidence>
<keyword evidence="4 6" id="KW-1133">Transmembrane helix</keyword>
<keyword evidence="3" id="KW-0201">Cytochrome c-type biogenesis</keyword>
<dbReference type="PANTHER" id="PTHR31566">
    <property type="entry name" value="CYTOCHROME C BIOGENESIS PROTEIN CCS1, CHLOROPLASTIC"/>
    <property type="match status" value="1"/>
</dbReference>
<reference evidence="8" key="1">
    <citation type="submission" date="2024-05" db="EMBL/GenBank/DDBJ databases">
        <authorList>
            <person name="Yang L."/>
            <person name="Pan L."/>
        </authorList>
    </citation>
    <scope>NUCLEOTIDE SEQUENCE</scope>
    <source>
        <strain evidence="8">FCG-7</strain>
    </source>
</reference>
<evidence type="ECO:0000256" key="1">
    <source>
        <dbReference type="ARBA" id="ARBA00004141"/>
    </source>
</evidence>
<organism evidence="8">
    <name type="scientific">Chitinibacter mangrovi</name>
    <dbReference type="NCBI Taxonomy" id="3153927"/>
    <lineage>
        <taxon>Bacteria</taxon>
        <taxon>Pseudomonadati</taxon>
        <taxon>Pseudomonadota</taxon>
        <taxon>Betaproteobacteria</taxon>
        <taxon>Neisseriales</taxon>
        <taxon>Chitinibacteraceae</taxon>
        <taxon>Chitinibacter</taxon>
    </lineage>
</organism>
<proteinExistence type="predicted"/>
<dbReference type="InterPro" id="IPR007816">
    <property type="entry name" value="ResB-like_domain"/>
</dbReference>
<evidence type="ECO:0000256" key="4">
    <source>
        <dbReference type="ARBA" id="ARBA00022989"/>
    </source>
</evidence>
<dbReference type="Pfam" id="PF05140">
    <property type="entry name" value="ResB"/>
    <property type="match status" value="1"/>
</dbReference>
<evidence type="ECO:0000256" key="2">
    <source>
        <dbReference type="ARBA" id="ARBA00022692"/>
    </source>
</evidence>
<sequence length="674" mass="74727">MTQNTRHTSFSRALFELLSSMRFAISLLTILAIASIIGTVLKQNEPYVNYRVEFGDFWFSIFQPLGLFDVYHSSWFLLILAFLVLSTSLCIWRHFPGVVRDIKGYREKASANSLRLMGHHAETNIALAPQTVTEHLTQHGYRFKTRQDGDVTLIAGKKGSWQKLGYLFAHAAIVVICIGGLMDGNLPLKLLETSGQKTPETRDIPQSQIPPSARLDSNNLSFRGNVTLSEGGSASVVFLNAGQGYFVQELPFVLQLKKFHIEHYSTGMPKLFASDVDVLDLHSGKIIQSGTVKVNHPLIVDGIAIYQASFGDGGSGLEFVQWDLNSGKTQPLKTRSQTTQALNLGQAQYQLEVGDLRPFNIEDLGKAQTATSTMAVDQLQQAMASAQSVRSDKNLRNLGPMIQFKLRDDTGQAVEYQNYMAPFFENDASYFMTGIRREVSAPFSFVRIPFDNDMKLDTFMRLRRAILDPNLHAEIARRTAAKAQAGGGVSAESQAQFADVTRNVLTQFASGGLPAIDRFIAEKVPADKRTAVAQTYLKILQGAMIDAMDVAQEQAGLPAVPVNEAQYRFLMDSLVASSQLFDYGAPTLLQLSGFDEVKASGFQLTRSPGKNVVYLGSLLLILGVFCMFYIRENRVWVRLSPQGTLLAMSSNRKTPELEKEFSMHRDALINNTKE</sequence>
<accession>A0AAU7FE02</accession>
<feature type="transmembrane region" description="Helical" evidence="6">
    <location>
        <begin position="21"/>
        <end position="41"/>
    </location>
</feature>
<name>A0AAU7FE02_9NEIS</name>
<dbReference type="RefSeq" id="WP_348946227.1">
    <property type="nucleotide sequence ID" value="NZ_CP157355.1"/>
</dbReference>
<feature type="transmembrane region" description="Helical" evidence="6">
    <location>
        <begin position="164"/>
        <end position="182"/>
    </location>
</feature>
<evidence type="ECO:0000256" key="3">
    <source>
        <dbReference type="ARBA" id="ARBA00022748"/>
    </source>
</evidence>
<dbReference type="AlphaFoldDB" id="A0AAU7FE02"/>
<feature type="domain" description="ResB-like" evidence="7">
    <location>
        <begin position="21"/>
        <end position="661"/>
    </location>
</feature>
<dbReference type="EMBL" id="CP157355">
    <property type="protein sequence ID" value="XBM01981.1"/>
    <property type="molecule type" value="Genomic_DNA"/>
</dbReference>